<proteinExistence type="inferred from homology"/>
<dbReference type="InterPro" id="IPR036866">
    <property type="entry name" value="RibonucZ/Hydroxyglut_hydro"/>
</dbReference>
<dbReference type="NCBIfam" id="NF001911">
    <property type="entry name" value="PRK00685.1"/>
    <property type="match status" value="1"/>
</dbReference>
<evidence type="ECO:0000313" key="5">
    <source>
        <dbReference type="EMBL" id="MBX8643447.1"/>
    </source>
</evidence>
<evidence type="ECO:0000313" key="6">
    <source>
        <dbReference type="Proteomes" id="UP000716004"/>
    </source>
</evidence>
<dbReference type="SMART" id="SM00849">
    <property type="entry name" value="Lactamase_B"/>
    <property type="match status" value="1"/>
</dbReference>
<feature type="domain" description="Metallo-beta-lactamase" evidence="3">
    <location>
        <begin position="8"/>
        <end position="190"/>
    </location>
</feature>
<sequence>MAKLTWIGHSAFMLEGKNRILFDPFISGNPVAKIKASEVKTDMICVSHGHGDHVGDCVDIAKRNKAPVASIFELASRFDSSGAKVEQMNIGGSVRILDTDITMVNALHSSDVFEGETMQTGGSPAGFVVDSGVTVYHAGDTGYFGDMKWIGEFYRPKVAMLPIGDRFTMGIREAAYAASVIQPEVVIPMHYSTFPAIEQNPELFEEQVRKAGSGKIRVKIMKVGETIDI</sequence>
<dbReference type="PANTHER" id="PTHR43546">
    <property type="entry name" value="UPF0173 METAL-DEPENDENT HYDROLASE MJ1163-RELATED"/>
    <property type="match status" value="1"/>
</dbReference>
<dbReference type="GO" id="GO:0016787">
    <property type="term" value="F:hydrolase activity"/>
    <property type="evidence" value="ECO:0007669"/>
    <property type="project" value="UniProtKB-UniRule"/>
</dbReference>
<dbReference type="InterPro" id="IPR001279">
    <property type="entry name" value="Metallo-B-lactamas"/>
</dbReference>
<dbReference type="InterPro" id="IPR022877">
    <property type="entry name" value="UPF0173"/>
</dbReference>
<dbReference type="PANTHER" id="PTHR43546:SF3">
    <property type="entry name" value="UPF0173 METAL-DEPENDENT HYDROLASE MJ1163"/>
    <property type="match status" value="1"/>
</dbReference>
<organism evidence="4 6">
    <name type="scientific">Candidatus Sysuiplasma superficiale</name>
    <dbReference type="NCBI Taxonomy" id="2823368"/>
    <lineage>
        <taxon>Archaea</taxon>
        <taxon>Methanobacteriati</taxon>
        <taxon>Thermoplasmatota</taxon>
        <taxon>Thermoplasmata</taxon>
        <taxon>Candidatus Sysuiplasmatales</taxon>
        <taxon>Candidatus Sysuiplasmataceae</taxon>
        <taxon>Candidatus Sysuiplasma</taxon>
    </lineage>
</organism>
<dbReference type="Pfam" id="PF12706">
    <property type="entry name" value="Lactamase_B_2"/>
    <property type="match status" value="1"/>
</dbReference>
<dbReference type="EMBL" id="JAHEAC010000007">
    <property type="protein sequence ID" value="MBX8643447.1"/>
    <property type="molecule type" value="Genomic_DNA"/>
</dbReference>
<comment type="similarity">
    <text evidence="2">Belongs to the UPF0173 family.</text>
</comment>
<evidence type="ECO:0000256" key="2">
    <source>
        <dbReference type="HAMAP-Rule" id="MF_00457"/>
    </source>
</evidence>
<dbReference type="SUPFAM" id="SSF56281">
    <property type="entry name" value="Metallo-hydrolase/oxidoreductase"/>
    <property type="match status" value="1"/>
</dbReference>
<dbReference type="InterPro" id="IPR050114">
    <property type="entry name" value="UPF0173_UPF0282_UlaG_hydrolase"/>
</dbReference>
<keyword evidence="1 2" id="KW-0378">Hydrolase</keyword>
<dbReference type="Proteomes" id="UP000716004">
    <property type="component" value="Unassembled WGS sequence"/>
</dbReference>
<reference evidence="4" key="1">
    <citation type="submission" date="2021-04" db="EMBL/GenBank/DDBJ databases">
        <title>Genomic insights into ecological role and evolution of a novel Thermoplasmata order Candidatus Sysuiplasmatales.</title>
        <authorList>
            <person name="Yuan Y."/>
        </authorList>
    </citation>
    <scope>NUCLEOTIDE SEQUENCE</scope>
    <source>
        <strain evidence="5">TUT19-bin139</strain>
        <strain evidence="4">YP2-bin.285</strain>
    </source>
</reference>
<protein>
    <recommendedName>
        <fullName evidence="2">UPF0173 metal-dependent hydrolase J9259_03195</fullName>
    </recommendedName>
</protein>
<dbReference type="Gene3D" id="3.60.15.10">
    <property type="entry name" value="Ribonuclease Z/Hydroxyacylglutathione hydrolase-like"/>
    <property type="match status" value="1"/>
</dbReference>
<evidence type="ECO:0000313" key="4">
    <source>
        <dbReference type="EMBL" id="MBX8631513.1"/>
    </source>
</evidence>
<dbReference type="Proteomes" id="UP000750197">
    <property type="component" value="Unassembled WGS sequence"/>
</dbReference>
<evidence type="ECO:0000259" key="3">
    <source>
        <dbReference type="SMART" id="SM00849"/>
    </source>
</evidence>
<dbReference type="AlphaFoldDB" id="A0A8J8CAJ1"/>
<name>A0A8J8CAJ1_9ARCH</name>
<dbReference type="HAMAP" id="MF_00457">
    <property type="entry name" value="UPF0173"/>
    <property type="match status" value="1"/>
</dbReference>
<gene>
    <name evidence="4" type="ORF">J9259_03195</name>
    <name evidence="5" type="ORF">KIY12_01775</name>
</gene>
<dbReference type="EMBL" id="JAGVSJ010000005">
    <property type="protein sequence ID" value="MBX8631513.1"/>
    <property type="molecule type" value="Genomic_DNA"/>
</dbReference>
<comment type="caution">
    <text evidence="4">The sequence shown here is derived from an EMBL/GenBank/DDBJ whole genome shotgun (WGS) entry which is preliminary data.</text>
</comment>
<accession>A0A8J8CAJ1</accession>
<evidence type="ECO:0000256" key="1">
    <source>
        <dbReference type="ARBA" id="ARBA00022801"/>
    </source>
</evidence>